<gene>
    <name evidence="2" type="ORF">DFP72DRAFT_203681</name>
</gene>
<protein>
    <recommendedName>
        <fullName evidence="1">F-box domain-containing protein</fullName>
    </recommendedName>
</protein>
<dbReference type="SMART" id="SM00256">
    <property type="entry name" value="FBOX"/>
    <property type="match status" value="1"/>
</dbReference>
<proteinExistence type="predicted"/>
<dbReference type="InterPro" id="IPR001810">
    <property type="entry name" value="F-box_dom"/>
</dbReference>
<feature type="domain" description="F-box" evidence="1">
    <location>
        <begin position="29"/>
        <end position="75"/>
    </location>
</feature>
<comment type="caution">
    <text evidence="2">The sequence shown here is derived from an EMBL/GenBank/DDBJ whole genome shotgun (WGS) entry which is preliminary data.</text>
</comment>
<dbReference type="OrthoDB" id="10281148at2759"/>
<reference evidence="2 3" key="1">
    <citation type="submission" date="2020-07" db="EMBL/GenBank/DDBJ databases">
        <title>Comparative genomics of pyrophilous fungi reveals a link between fire events and developmental genes.</title>
        <authorList>
            <consortium name="DOE Joint Genome Institute"/>
            <person name="Steindorff A.S."/>
            <person name="Carver A."/>
            <person name="Calhoun S."/>
            <person name="Stillman K."/>
            <person name="Liu H."/>
            <person name="Lipzen A."/>
            <person name="Pangilinan J."/>
            <person name="Labutti K."/>
            <person name="Bruns T.D."/>
            <person name="Grigoriev I.V."/>
        </authorList>
    </citation>
    <scope>NUCLEOTIDE SEQUENCE [LARGE SCALE GENOMIC DNA]</scope>
    <source>
        <strain evidence="2 3">CBS 144469</strain>
    </source>
</reference>
<dbReference type="SUPFAM" id="SSF81383">
    <property type="entry name" value="F-box domain"/>
    <property type="match status" value="1"/>
</dbReference>
<dbReference type="PROSITE" id="PS50181">
    <property type="entry name" value="FBOX"/>
    <property type="match status" value="1"/>
</dbReference>
<sequence>MEGLMEGIDLGNDLGVEDAISMEKEISPNIHILNLAQELLVSILGELEYKDVMVLRRTCRCLRNLTTSKDIWRGVFLRLAETRLPRPFFLPKPLAACSAKDLEHAIANWEAAWPANVSAEVTSHPLAPVSGSREGLGAQRHVDYLLGGRWALIRERDASLWYFDLDGSTDNPTPKLLIPAEDPSRTLFGSWLTLDYNLPDVINTYHLSAFNLAMAVPWASANNDDISAPNTNGITMSVWRIETIFEHSQEDSQIIGKAVGLRAVKRLSSFKEQSKGREACSFSLLGNHVAYTARRIGEPWNGCVAIVDWAAANGTTYFEKLHRWYLPKCAACRVLLLPGSRILIARRGNAIDKFELYHWGRDSPYSTSPPYQQRFPPISPAWTGALPCELYPIGNTPFRWQTIDNGEVRITVPILDGTAGLRILNTSTSTTSSAMDEVVLEVHKDRNVHSLDSGNKDFLKARNMSLNWESAGYHRSLFFNAKDSVFGVSQLSWRDEHNTRPLRFQKLLLNLPIQYREDEEYLYLPWFDEFSRRVIFAKPAFDGFFVVHLR</sequence>
<accession>A0A8H6IJN1</accession>
<dbReference type="Proteomes" id="UP000521943">
    <property type="component" value="Unassembled WGS sequence"/>
</dbReference>
<dbReference type="EMBL" id="JACGCI010000002">
    <property type="protein sequence ID" value="KAF6765447.1"/>
    <property type="molecule type" value="Genomic_DNA"/>
</dbReference>
<evidence type="ECO:0000313" key="2">
    <source>
        <dbReference type="EMBL" id="KAF6765447.1"/>
    </source>
</evidence>
<dbReference type="Pfam" id="PF00646">
    <property type="entry name" value="F-box"/>
    <property type="match status" value="1"/>
</dbReference>
<dbReference type="AlphaFoldDB" id="A0A8H6IJN1"/>
<organism evidence="2 3">
    <name type="scientific">Ephemerocybe angulata</name>
    <dbReference type="NCBI Taxonomy" id="980116"/>
    <lineage>
        <taxon>Eukaryota</taxon>
        <taxon>Fungi</taxon>
        <taxon>Dikarya</taxon>
        <taxon>Basidiomycota</taxon>
        <taxon>Agaricomycotina</taxon>
        <taxon>Agaricomycetes</taxon>
        <taxon>Agaricomycetidae</taxon>
        <taxon>Agaricales</taxon>
        <taxon>Agaricineae</taxon>
        <taxon>Psathyrellaceae</taxon>
        <taxon>Ephemerocybe</taxon>
    </lineage>
</organism>
<name>A0A8H6IJN1_9AGAR</name>
<evidence type="ECO:0000259" key="1">
    <source>
        <dbReference type="PROSITE" id="PS50181"/>
    </source>
</evidence>
<dbReference type="Gene3D" id="1.20.1280.50">
    <property type="match status" value="1"/>
</dbReference>
<keyword evidence="3" id="KW-1185">Reference proteome</keyword>
<dbReference type="InterPro" id="IPR036047">
    <property type="entry name" value="F-box-like_dom_sf"/>
</dbReference>
<evidence type="ECO:0000313" key="3">
    <source>
        <dbReference type="Proteomes" id="UP000521943"/>
    </source>
</evidence>